<gene>
    <name evidence="2" type="ORF">FNH08_21575</name>
</gene>
<dbReference type="Pfam" id="PF08240">
    <property type="entry name" value="ADH_N"/>
    <property type="match status" value="1"/>
</dbReference>
<protein>
    <submittedName>
        <fullName evidence="2">NAD(P)-dependent alcohol dehydrogenase</fullName>
    </submittedName>
</protein>
<dbReference type="InterPro" id="IPR036291">
    <property type="entry name" value="NAD(P)-bd_dom_sf"/>
</dbReference>
<dbReference type="PANTHER" id="PTHR11695:SF648">
    <property type="entry name" value="ZINC-BINDING OXIDOREDUCTASE"/>
    <property type="match status" value="1"/>
</dbReference>
<keyword evidence="3" id="KW-1185">Reference proteome</keyword>
<dbReference type="CDD" id="cd08267">
    <property type="entry name" value="MDR1"/>
    <property type="match status" value="1"/>
</dbReference>
<dbReference type="SUPFAM" id="SSF51735">
    <property type="entry name" value="NAD(P)-binding Rossmann-fold domains"/>
    <property type="match status" value="1"/>
</dbReference>
<comment type="caution">
    <text evidence="2">The sequence shown here is derived from an EMBL/GenBank/DDBJ whole genome shotgun (WGS) entry which is preliminary data.</text>
</comment>
<dbReference type="PANTHER" id="PTHR11695">
    <property type="entry name" value="ALCOHOL DEHYDROGENASE RELATED"/>
    <property type="match status" value="1"/>
</dbReference>
<reference evidence="2 3" key="1">
    <citation type="submission" date="2019-07" db="EMBL/GenBank/DDBJ databases">
        <title>New species of Amycolatopsis and Streptomyces.</title>
        <authorList>
            <person name="Duangmal K."/>
            <person name="Teo W.F.A."/>
            <person name="Lipun K."/>
        </authorList>
    </citation>
    <scope>NUCLEOTIDE SEQUENCE [LARGE SCALE GENOMIC DNA]</scope>
    <source>
        <strain evidence="2 3">NBRC 106415</strain>
    </source>
</reference>
<sequence length="316" mass="33837">MRRIQYDTYGGPETMRLEEFQLPAPANGEVTVTVRAMSVNPIDWKLRQGELKMMTGRSFPRAMGSDFSGIVSAVGPGVTRFEVGDEVFGIARLKESGAFAEAVVTLESYLAVKPAELSFEQAAALPTGAVMAWNGLVERARLRSGQRVFVVGATGGVGEAVVQVARMLGARVAGSTGAASVERARDLAVEPVFDYARTDLEKKDDLRGAFDVVFDTSGALPVKTAMRMLKKGGVFLDINAGPAKFLHAALIRRHKIFFCKPTTQILADAARAAVGGHLRMSIGETVPFESAIDLITGLEKGRKIPGKGLIVVDSRP</sequence>
<dbReference type="OrthoDB" id="3613651at2"/>
<evidence type="ECO:0000259" key="1">
    <source>
        <dbReference type="SMART" id="SM00829"/>
    </source>
</evidence>
<dbReference type="Pfam" id="PF00107">
    <property type="entry name" value="ADH_zinc_N"/>
    <property type="match status" value="1"/>
</dbReference>
<evidence type="ECO:0000313" key="2">
    <source>
        <dbReference type="EMBL" id="MPY59659.1"/>
    </source>
</evidence>
<evidence type="ECO:0000313" key="3">
    <source>
        <dbReference type="Proteomes" id="UP000400924"/>
    </source>
</evidence>
<feature type="domain" description="Enoyl reductase (ER)" evidence="1">
    <location>
        <begin position="10"/>
        <end position="310"/>
    </location>
</feature>
<accession>A0A5N8XJN8</accession>
<dbReference type="GO" id="GO:0016491">
    <property type="term" value="F:oxidoreductase activity"/>
    <property type="evidence" value="ECO:0007669"/>
    <property type="project" value="InterPro"/>
</dbReference>
<dbReference type="RefSeq" id="WP_152773132.1">
    <property type="nucleotide sequence ID" value="NZ_VJZC01000154.1"/>
</dbReference>
<dbReference type="SUPFAM" id="SSF50129">
    <property type="entry name" value="GroES-like"/>
    <property type="match status" value="1"/>
</dbReference>
<dbReference type="Proteomes" id="UP000400924">
    <property type="component" value="Unassembled WGS sequence"/>
</dbReference>
<proteinExistence type="predicted"/>
<dbReference type="InterPro" id="IPR050700">
    <property type="entry name" value="YIM1/Zinc_Alcohol_DH_Fams"/>
</dbReference>
<dbReference type="Gene3D" id="3.90.180.10">
    <property type="entry name" value="Medium-chain alcohol dehydrogenases, catalytic domain"/>
    <property type="match status" value="1"/>
</dbReference>
<dbReference type="EMBL" id="VJZC01000154">
    <property type="protein sequence ID" value="MPY59659.1"/>
    <property type="molecule type" value="Genomic_DNA"/>
</dbReference>
<dbReference type="InterPro" id="IPR011032">
    <property type="entry name" value="GroES-like_sf"/>
</dbReference>
<dbReference type="InterPro" id="IPR013154">
    <property type="entry name" value="ADH-like_N"/>
</dbReference>
<dbReference type="InterPro" id="IPR020843">
    <property type="entry name" value="ER"/>
</dbReference>
<name>A0A5N8XJN8_9ACTN</name>
<dbReference type="Gene3D" id="3.40.50.720">
    <property type="entry name" value="NAD(P)-binding Rossmann-like Domain"/>
    <property type="match status" value="1"/>
</dbReference>
<dbReference type="AlphaFoldDB" id="A0A5N8XJN8"/>
<dbReference type="InterPro" id="IPR013149">
    <property type="entry name" value="ADH-like_C"/>
</dbReference>
<dbReference type="SMART" id="SM00829">
    <property type="entry name" value="PKS_ER"/>
    <property type="match status" value="1"/>
</dbReference>
<organism evidence="2 3">
    <name type="scientific">Streptomyces spongiae</name>
    <dbReference type="NCBI Taxonomy" id="565072"/>
    <lineage>
        <taxon>Bacteria</taxon>
        <taxon>Bacillati</taxon>
        <taxon>Actinomycetota</taxon>
        <taxon>Actinomycetes</taxon>
        <taxon>Kitasatosporales</taxon>
        <taxon>Streptomycetaceae</taxon>
        <taxon>Streptomyces</taxon>
    </lineage>
</organism>